<feature type="region of interest" description="Disordered" evidence="1">
    <location>
        <begin position="1"/>
        <end position="24"/>
    </location>
</feature>
<name>I0YTQ8_COCSC</name>
<dbReference type="KEGG" id="csl:COCSUDRAFT_42826"/>
<protein>
    <recommendedName>
        <fullName evidence="4">Alpha/beta-hydrolase</fullName>
    </recommendedName>
</protein>
<organism evidence="2 3">
    <name type="scientific">Coccomyxa subellipsoidea (strain C-169)</name>
    <name type="common">Green microalga</name>
    <dbReference type="NCBI Taxonomy" id="574566"/>
    <lineage>
        <taxon>Eukaryota</taxon>
        <taxon>Viridiplantae</taxon>
        <taxon>Chlorophyta</taxon>
        <taxon>core chlorophytes</taxon>
        <taxon>Trebouxiophyceae</taxon>
        <taxon>Trebouxiophyceae incertae sedis</taxon>
        <taxon>Coccomyxaceae</taxon>
        <taxon>Coccomyxa</taxon>
        <taxon>Coccomyxa subellipsoidea</taxon>
    </lineage>
</organism>
<proteinExistence type="predicted"/>
<dbReference type="GeneID" id="17039762"/>
<dbReference type="eggNOG" id="ENOG502S477">
    <property type="taxonomic scope" value="Eukaryota"/>
</dbReference>
<gene>
    <name evidence="2" type="ORF">COCSUDRAFT_42826</name>
</gene>
<reference evidence="2 3" key="1">
    <citation type="journal article" date="2012" name="Genome Biol.">
        <title>The genome of the polar eukaryotic microalga coccomyxa subellipsoidea reveals traits of cold adaptation.</title>
        <authorList>
            <person name="Blanc G."/>
            <person name="Agarkova I."/>
            <person name="Grimwood J."/>
            <person name="Kuo A."/>
            <person name="Brueggeman A."/>
            <person name="Dunigan D."/>
            <person name="Gurnon J."/>
            <person name="Ladunga I."/>
            <person name="Lindquist E."/>
            <person name="Lucas S."/>
            <person name="Pangilinan J."/>
            <person name="Proschold T."/>
            <person name="Salamov A."/>
            <person name="Schmutz J."/>
            <person name="Weeks D."/>
            <person name="Yamada T."/>
            <person name="Claverie J.M."/>
            <person name="Grigoriev I."/>
            <person name="Van Etten J."/>
            <person name="Lomsadze A."/>
            <person name="Borodovsky M."/>
        </authorList>
    </citation>
    <scope>NUCLEOTIDE SEQUENCE [LARGE SCALE GENOMIC DNA]</scope>
    <source>
        <strain evidence="2 3">C-169</strain>
    </source>
</reference>
<dbReference type="AlphaFoldDB" id="I0YTQ8"/>
<dbReference type="InterPro" id="IPR029058">
    <property type="entry name" value="AB_hydrolase_fold"/>
</dbReference>
<sequence length="508" mass="55151">MTIQAGSEKLGEDSRHTLVTPEDVSTPDAAETATLLVLLPGAYMKPDDYKGFIAGLRGCLKGKVALWVAAAHPIWQEVDVKAPDAMQQATERVAAAIDVLIARAHQEGFPAAKLPSGRVTNMVILAHSSAALFAAPLAARLAGSLILLGSYLFPSSDYHASLREFSRPVLHLGGMLDGQARFSKVAIAALEAAHFAYQAGPMCAAAQKPVILLPGVNHACLSNGHMRPEANDLAAEVSAEDANLQVAGIIADFVMVHMSTNERFVAHPGELVQAKLASEDVQRRFVRIASRNVKPKPVTRVLSSVHTDIEAFIRSQPTLQLYKGESEPYWLLHVHCYLHRPNLVPFGHRFPVAPQYILKLKSAEALALVYTGQIPDGREDGSLGDQPITAATVNEGMYKEALRIVTRDSRELFLRRGKQLSFPPDRDVSKEIQTPVQWIKDMPLEFVDVGPKATQVCSPVVMTPAVQTSGKPGPEAAFQGNYYMKIMSLAGAVEWIMCDGLRPSSHQP</sequence>
<dbReference type="EMBL" id="AGSI01000011">
    <property type="protein sequence ID" value="EIE21777.1"/>
    <property type="molecule type" value="Genomic_DNA"/>
</dbReference>
<evidence type="ECO:0000313" key="3">
    <source>
        <dbReference type="Proteomes" id="UP000007264"/>
    </source>
</evidence>
<dbReference type="RefSeq" id="XP_005646321.1">
    <property type="nucleotide sequence ID" value="XM_005646264.1"/>
</dbReference>
<evidence type="ECO:0000313" key="2">
    <source>
        <dbReference type="EMBL" id="EIE21777.1"/>
    </source>
</evidence>
<keyword evidence="3" id="KW-1185">Reference proteome</keyword>
<comment type="caution">
    <text evidence="2">The sequence shown here is derived from an EMBL/GenBank/DDBJ whole genome shotgun (WGS) entry which is preliminary data.</text>
</comment>
<dbReference type="Proteomes" id="UP000007264">
    <property type="component" value="Unassembled WGS sequence"/>
</dbReference>
<accession>I0YTQ8</accession>
<evidence type="ECO:0008006" key="4">
    <source>
        <dbReference type="Google" id="ProtNLM"/>
    </source>
</evidence>
<evidence type="ECO:0000256" key="1">
    <source>
        <dbReference type="SAM" id="MobiDB-lite"/>
    </source>
</evidence>
<dbReference type="OrthoDB" id="510285at2759"/>
<dbReference type="SUPFAM" id="SSF53474">
    <property type="entry name" value="alpha/beta-Hydrolases"/>
    <property type="match status" value="1"/>
</dbReference>